<feature type="region of interest" description="Disordered" evidence="2">
    <location>
        <begin position="162"/>
        <end position="202"/>
    </location>
</feature>
<reference evidence="4 5" key="1">
    <citation type="journal article" date="2015" name="Proc. Natl. Acad. Sci. U.S.A.">
        <title>The resurrection genome of Boea hygrometrica: A blueprint for survival of dehydration.</title>
        <authorList>
            <person name="Xiao L."/>
            <person name="Yang G."/>
            <person name="Zhang L."/>
            <person name="Yang X."/>
            <person name="Zhao S."/>
            <person name="Ji Z."/>
            <person name="Zhou Q."/>
            <person name="Hu M."/>
            <person name="Wang Y."/>
            <person name="Chen M."/>
            <person name="Xu Y."/>
            <person name="Jin H."/>
            <person name="Xiao X."/>
            <person name="Hu G."/>
            <person name="Bao F."/>
            <person name="Hu Y."/>
            <person name="Wan P."/>
            <person name="Li L."/>
            <person name="Deng X."/>
            <person name="Kuang T."/>
            <person name="Xiang C."/>
            <person name="Zhu J.K."/>
            <person name="Oliver M.J."/>
            <person name="He Y."/>
        </authorList>
    </citation>
    <scope>NUCLEOTIDE SEQUENCE [LARGE SCALE GENOMIC DNA]</scope>
    <source>
        <strain evidence="5">cv. XS01</strain>
    </source>
</reference>
<keyword evidence="1" id="KW-0862">Zinc</keyword>
<dbReference type="InterPro" id="IPR001841">
    <property type="entry name" value="Znf_RING"/>
</dbReference>
<protein>
    <recommendedName>
        <fullName evidence="3">RING-type domain-containing protein</fullName>
    </recommendedName>
</protein>
<dbReference type="GO" id="GO:0008270">
    <property type="term" value="F:zinc ion binding"/>
    <property type="evidence" value="ECO:0007669"/>
    <property type="project" value="UniProtKB-KW"/>
</dbReference>
<gene>
    <name evidence="4" type="ORF">F511_04764</name>
</gene>
<dbReference type="EMBL" id="KV011838">
    <property type="protein sequence ID" value="KZV25703.1"/>
    <property type="molecule type" value="Genomic_DNA"/>
</dbReference>
<dbReference type="InterPro" id="IPR013083">
    <property type="entry name" value="Znf_RING/FYVE/PHD"/>
</dbReference>
<accession>A0A2Z7AW42</accession>
<feature type="domain" description="RING-type" evidence="3">
    <location>
        <begin position="254"/>
        <end position="292"/>
    </location>
</feature>
<evidence type="ECO:0000256" key="1">
    <source>
        <dbReference type="PROSITE-ProRule" id="PRU00175"/>
    </source>
</evidence>
<evidence type="ECO:0000313" key="4">
    <source>
        <dbReference type="EMBL" id="KZV25703.1"/>
    </source>
</evidence>
<dbReference type="PROSITE" id="PS50089">
    <property type="entry name" value="ZF_RING_2"/>
    <property type="match status" value="1"/>
</dbReference>
<dbReference type="AlphaFoldDB" id="A0A2Z7AW42"/>
<keyword evidence="5" id="KW-1185">Reference proteome</keyword>
<dbReference type="Pfam" id="PF13920">
    <property type="entry name" value="zf-C3HC4_3"/>
    <property type="match status" value="1"/>
</dbReference>
<keyword evidence="1" id="KW-0479">Metal-binding</keyword>
<dbReference type="OrthoDB" id="1711136at2759"/>
<name>A0A2Z7AW42_9LAMI</name>
<evidence type="ECO:0000256" key="2">
    <source>
        <dbReference type="SAM" id="MobiDB-lite"/>
    </source>
</evidence>
<keyword evidence="1" id="KW-0863">Zinc-finger</keyword>
<dbReference type="Proteomes" id="UP000250235">
    <property type="component" value="Unassembled WGS sequence"/>
</dbReference>
<dbReference type="SUPFAM" id="SSF57850">
    <property type="entry name" value="RING/U-box"/>
    <property type="match status" value="1"/>
</dbReference>
<sequence>MATTSGGGGRLSSQNLGDFLRIKEEDHHHLLFNNRATTNSGVDRDSISGLTLSAILSDKVRPPAEEQRQRVQSNRTLLDIIQDDQEALVEDNGQSWRQLTERLRHSCSSASGSGWTSTVPNVTVDNNEGSNRMMVRRLSSISSDSTEPIISVSRRSTERAIGGFEHTSSLHPMRRSQTDADSINHNSHGGEGRGADAAEVEQQQSSGRVSLLTLLAETDAQIGLTGGSIIMLGEEDKAIDSEEVTGGGGGDYNCCVCMVRRKGAAFIPCGHTFCRLCSRQLLVERRNCPLCNAPIHEILDIF</sequence>
<dbReference type="SMART" id="SM00184">
    <property type="entry name" value="RING"/>
    <property type="match status" value="1"/>
</dbReference>
<feature type="region of interest" description="Disordered" evidence="2">
    <location>
        <begin position="107"/>
        <end position="127"/>
    </location>
</feature>
<proteinExistence type="predicted"/>
<evidence type="ECO:0000313" key="5">
    <source>
        <dbReference type="Proteomes" id="UP000250235"/>
    </source>
</evidence>
<organism evidence="4 5">
    <name type="scientific">Dorcoceras hygrometricum</name>
    <dbReference type="NCBI Taxonomy" id="472368"/>
    <lineage>
        <taxon>Eukaryota</taxon>
        <taxon>Viridiplantae</taxon>
        <taxon>Streptophyta</taxon>
        <taxon>Embryophyta</taxon>
        <taxon>Tracheophyta</taxon>
        <taxon>Spermatophyta</taxon>
        <taxon>Magnoliopsida</taxon>
        <taxon>eudicotyledons</taxon>
        <taxon>Gunneridae</taxon>
        <taxon>Pentapetalae</taxon>
        <taxon>asterids</taxon>
        <taxon>lamiids</taxon>
        <taxon>Lamiales</taxon>
        <taxon>Gesneriaceae</taxon>
        <taxon>Didymocarpoideae</taxon>
        <taxon>Trichosporeae</taxon>
        <taxon>Loxocarpinae</taxon>
        <taxon>Dorcoceras</taxon>
    </lineage>
</organism>
<evidence type="ECO:0000259" key="3">
    <source>
        <dbReference type="PROSITE" id="PS50089"/>
    </source>
</evidence>
<dbReference type="Gene3D" id="3.30.40.10">
    <property type="entry name" value="Zinc/RING finger domain, C3HC4 (zinc finger)"/>
    <property type="match status" value="1"/>
</dbReference>
<dbReference type="PANTHER" id="PTHR46629">
    <property type="entry name" value="OS01G0917900 PROTEIN"/>
    <property type="match status" value="1"/>
</dbReference>
<feature type="compositionally biased region" description="Low complexity" evidence="2">
    <location>
        <begin position="107"/>
        <end position="118"/>
    </location>
</feature>